<feature type="compositionally biased region" description="Basic and acidic residues" evidence="1">
    <location>
        <begin position="906"/>
        <end position="916"/>
    </location>
</feature>
<dbReference type="Gramene" id="Pp3c4_25960V3.2">
    <property type="protein sequence ID" value="Pp3c4_25960V3.2"/>
    <property type="gene ID" value="Pp3c4_25960"/>
</dbReference>
<feature type="domain" description="Transmembrane protein 131-like N-terminal" evidence="3">
    <location>
        <begin position="274"/>
        <end position="356"/>
    </location>
</feature>
<feature type="compositionally biased region" description="Polar residues" evidence="1">
    <location>
        <begin position="767"/>
        <end position="781"/>
    </location>
</feature>
<protein>
    <submittedName>
        <fullName evidence="5 6">Uncharacterized protein</fullName>
    </submittedName>
</protein>
<dbReference type="InterPro" id="IPR056001">
    <property type="entry name" value="DUF7579"/>
</dbReference>
<evidence type="ECO:0000259" key="3">
    <source>
        <dbReference type="Pfam" id="PF12371"/>
    </source>
</evidence>
<feature type="compositionally biased region" description="Polar residues" evidence="1">
    <location>
        <begin position="1027"/>
        <end position="1058"/>
    </location>
</feature>
<dbReference type="Gramene" id="Pp3c4_25960V3.1">
    <property type="protein sequence ID" value="Pp3c4_25960V3.1"/>
    <property type="gene ID" value="Pp3c4_25960"/>
</dbReference>
<dbReference type="Pfam" id="PF12371">
    <property type="entry name" value="TMEM131_like_N"/>
    <property type="match status" value="1"/>
</dbReference>
<feature type="region of interest" description="Disordered" evidence="1">
    <location>
        <begin position="1217"/>
        <end position="1240"/>
    </location>
</feature>
<proteinExistence type="predicted"/>
<evidence type="ECO:0000313" key="6">
    <source>
        <dbReference type="EnsemblPlants" id="Pp3c4_25960V3.1"/>
    </source>
</evidence>
<dbReference type="InterPro" id="IPR013783">
    <property type="entry name" value="Ig-like_fold"/>
</dbReference>
<evidence type="ECO:0000259" key="4">
    <source>
        <dbReference type="Pfam" id="PF24474"/>
    </source>
</evidence>
<dbReference type="OrthoDB" id="168404at2759"/>
<dbReference type="InterPro" id="IPR039877">
    <property type="entry name" value="TMEM131-like"/>
</dbReference>
<dbReference type="Proteomes" id="UP000006727">
    <property type="component" value="Chromosome 4"/>
</dbReference>
<organism evidence="5">
    <name type="scientific">Physcomitrium patens</name>
    <name type="common">Spreading-leaved earth moss</name>
    <name type="synonym">Physcomitrella patens</name>
    <dbReference type="NCBI Taxonomy" id="3218"/>
    <lineage>
        <taxon>Eukaryota</taxon>
        <taxon>Viridiplantae</taxon>
        <taxon>Streptophyta</taxon>
        <taxon>Embryophyta</taxon>
        <taxon>Bryophyta</taxon>
        <taxon>Bryophytina</taxon>
        <taxon>Bryopsida</taxon>
        <taxon>Funariidae</taxon>
        <taxon>Funariales</taxon>
        <taxon>Funariaceae</taxon>
        <taxon>Physcomitrium</taxon>
    </lineage>
</organism>
<dbReference type="EnsemblPlants" id="Pp3c4_25960V3.1">
    <property type="protein sequence ID" value="Pp3c4_25960V3.1"/>
    <property type="gene ID" value="Pp3c4_25960"/>
</dbReference>
<feature type="region of interest" description="Disordered" evidence="1">
    <location>
        <begin position="760"/>
        <end position="858"/>
    </location>
</feature>
<reference evidence="6" key="3">
    <citation type="submission" date="2020-12" db="UniProtKB">
        <authorList>
            <consortium name="EnsemblPlants"/>
        </authorList>
    </citation>
    <scope>IDENTIFICATION</scope>
</reference>
<feature type="transmembrane region" description="Helical" evidence="2">
    <location>
        <begin position="668"/>
        <end position="689"/>
    </location>
</feature>
<evidence type="ECO:0000256" key="2">
    <source>
        <dbReference type="SAM" id="Phobius"/>
    </source>
</evidence>
<evidence type="ECO:0000313" key="7">
    <source>
        <dbReference type="Proteomes" id="UP000006727"/>
    </source>
</evidence>
<dbReference type="GeneID" id="112280846"/>
<dbReference type="EnsemblPlants" id="Pp3c4_25960V3.2">
    <property type="protein sequence ID" value="Pp3c4_25960V3.2"/>
    <property type="gene ID" value="Pp3c4_25960"/>
</dbReference>
<feature type="transmembrane region" description="Helical" evidence="2">
    <location>
        <begin position="727"/>
        <end position="749"/>
    </location>
</feature>
<dbReference type="GO" id="GO:0016020">
    <property type="term" value="C:membrane"/>
    <property type="evidence" value="ECO:0000318"/>
    <property type="project" value="GO_Central"/>
</dbReference>
<dbReference type="Gramene" id="Pp3c4_25960V3.5">
    <property type="protein sequence ID" value="Pp3c4_25960V3.5"/>
    <property type="gene ID" value="Pp3c4_25960"/>
</dbReference>
<dbReference type="RefSeq" id="XP_024372496.1">
    <property type="nucleotide sequence ID" value="XM_024516728.2"/>
</dbReference>
<evidence type="ECO:0000313" key="5">
    <source>
        <dbReference type="EMBL" id="PNR55868.1"/>
    </source>
</evidence>
<dbReference type="Pfam" id="PF24474">
    <property type="entry name" value="DUF7579"/>
    <property type="match status" value="1"/>
</dbReference>
<dbReference type="PANTHER" id="PTHR22050">
    <property type="entry name" value="RW1 PROTEIN HOMOLOG"/>
    <property type="match status" value="1"/>
</dbReference>
<dbReference type="EMBL" id="ABEU02000004">
    <property type="protein sequence ID" value="PNR55868.1"/>
    <property type="molecule type" value="Genomic_DNA"/>
</dbReference>
<dbReference type="Gene3D" id="2.60.40.10">
    <property type="entry name" value="Immunoglobulins"/>
    <property type="match status" value="1"/>
</dbReference>
<feature type="transmembrane region" description="Helical" evidence="2">
    <location>
        <begin position="89"/>
        <end position="114"/>
    </location>
</feature>
<dbReference type="InterPro" id="IPR022113">
    <property type="entry name" value="TMEM131L_N"/>
</dbReference>
<dbReference type="PANTHER" id="PTHR22050:SF0">
    <property type="entry name" value="TRANSMEMBRANE PROTEIN 131 HOMOLOG"/>
    <property type="match status" value="1"/>
</dbReference>
<dbReference type="KEGG" id="ppp:112280846"/>
<keyword evidence="2" id="KW-1133">Transmembrane helix</keyword>
<accession>A0A2K1KQ15</accession>
<keyword evidence="2" id="KW-0812">Transmembrane</keyword>
<feature type="region of interest" description="Disordered" evidence="1">
    <location>
        <begin position="158"/>
        <end position="182"/>
    </location>
</feature>
<keyword evidence="2" id="KW-0472">Membrane</keyword>
<sequence length="1441" mass="154835">MAVLVSFLLTQAVPTLLSCLALTSLSPLFFVGSFPFSLLFVSLSVLISVVSWCWGLHDGACLAEDNDANYSSLCGDRSRVSSKQGRRSWWCCCEAFGGFQLAMFLTWALLFLLLCIPPMANAESKVQLNMEQLRSIGDDPEIDSPSEGVVSEVIWKDSSRVDPDSQSSDNGGSFGRQEGGTSEQKLNNNIEEQISQQSGFHSSVSSGQSGQFVQRPTDDKVELQLCGALVRIGQQVACYPPGSLEARDRLADFRDCSEVSPRDPSTMLRFENVVVTPPQLVWVQQPLYQRQVAFLTIINFCNSSELSLVAAMSDNRQFFISDFSEKSVAPGGSLTLPVCYLPQYTGAATGRLTIETRSDPIVVQLQGEGVASPYQMHVRLHKNSHYVLSLFNPFNENMFVEEVVVSLEEDEGLTSSSSVEKKNVDRVSGSPLDSIVIEAREFSLDFDNSHHKHGLLMRAGAAWELPAQASRDILEFNIVLKQEEVFSGAFQIRVTGANFGSKGDILVYPFSSRVPQPSSVFSVPGMVDFGMMVGDQVRSQPLVLQNSGDQLVQVEEIYEVTGDPRIAIEYKKGCVLLPGSETEVANITYRGLNQPHALNACSSSQKIMVRTNSTIGHLMEISYRAVVLPCVDPPALAFLPESTGRVIGDLVGFHAGQGISDLIMDYRLFLGLLFCGLMVGVLLLFQVVVRDSVLPTSSGDLSIVGSHRRSSSRGSPFMKRRDKLLKMWGWGALATVVDGLWVAFGSAIWRKECNASSADYSLPRSVSPAQTSTQTGVQATKATGGAAVSAPGTMQAAGRKGGSDKKHSNAAKADQARNSKGNIDTANSSLPMTTKDSHHHPQSIKQPKTSKYLKPESSNAKHTICMECPAEDAESVVKEVIASDEPRKSIEAVMCAQDTGPSGEPSLKETPKEEVTLKTQPVPPPEQPSLPNEREKRRRKKKQGKHDVAANLGTSGGASPGSPASPVMISSSAWSVSPPSPSDSTPTKSTSSTSDQLIVPLSPKNSGSVEQADPTHLPKLKVKVLNSLKTTNSAPVRSVTGSPRPNVSSAPVQQQPRQQGKVADARKQPAVERSSGVGGKKSSNSEYVARHPRKTPVPGHNKGVDSTDGGHSYRGSRYSHREGNAFAVSEDGPAALTSSASFPCRNSRLGGWTNNSPFEFGVGERINSVDVVPPPAIPPTLRAPGARISKQVSTVEPFSSLSNATSAGWSSSSFTASPDLHDGRLDQDPRPGSPWHSISSLSEQSSGELVYDIWGNHFGNLSQCSSQNDSSFLGTGCDKQEVDSISGFHRLLVPDHLHFEPLFSGSLTGGFAGDISPTAQALYESSFSGFFSKGSTLALEDHSRPTTPPASELPDQLYSDSPRAKFSKLSSSTVGTFAAKPRVRVPYSPPMGCVTSTFSSPLSTPTAASQAAMTKAPSCSFWAHENSKLPERALSPSLSLT</sequence>
<feature type="compositionally biased region" description="Basic and acidic residues" evidence="1">
    <location>
        <begin position="1219"/>
        <end position="1229"/>
    </location>
</feature>
<dbReference type="EnsemblPlants" id="Pp3c4_25960V3.5">
    <property type="protein sequence ID" value="Pp3c4_25960V3.5"/>
    <property type="gene ID" value="Pp3c4_25960"/>
</dbReference>
<feature type="compositionally biased region" description="Low complexity" evidence="1">
    <location>
        <begin position="960"/>
        <end position="994"/>
    </location>
</feature>
<reference evidence="5 7" key="2">
    <citation type="journal article" date="2018" name="Plant J.">
        <title>The Physcomitrella patens chromosome-scale assembly reveals moss genome structure and evolution.</title>
        <authorList>
            <person name="Lang D."/>
            <person name="Ullrich K.K."/>
            <person name="Murat F."/>
            <person name="Fuchs J."/>
            <person name="Jenkins J."/>
            <person name="Haas F.B."/>
            <person name="Piednoel M."/>
            <person name="Gundlach H."/>
            <person name="Van Bel M."/>
            <person name="Meyberg R."/>
            <person name="Vives C."/>
            <person name="Morata J."/>
            <person name="Symeonidi A."/>
            <person name="Hiss M."/>
            <person name="Muchero W."/>
            <person name="Kamisugi Y."/>
            <person name="Saleh O."/>
            <person name="Blanc G."/>
            <person name="Decker E.L."/>
            <person name="van Gessel N."/>
            <person name="Grimwood J."/>
            <person name="Hayes R.D."/>
            <person name="Graham S.W."/>
            <person name="Gunter L.E."/>
            <person name="McDaniel S.F."/>
            <person name="Hoernstein S.N.W."/>
            <person name="Larsson A."/>
            <person name="Li F.W."/>
            <person name="Perroud P.F."/>
            <person name="Phillips J."/>
            <person name="Ranjan P."/>
            <person name="Rokshar D.S."/>
            <person name="Rothfels C.J."/>
            <person name="Schneider L."/>
            <person name="Shu S."/>
            <person name="Stevenson D.W."/>
            <person name="Thummler F."/>
            <person name="Tillich M."/>
            <person name="Villarreal Aguilar J.C."/>
            <person name="Widiez T."/>
            <person name="Wong G.K."/>
            <person name="Wymore A."/>
            <person name="Zhang Y."/>
            <person name="Zimmer A.D."/>
            <person name="Quatrano R.S."/>
            <person name="Mayer K.F.X."/>
            <person name="Goodstein D."/>
            <person name="Casacuberta J.M."/>
            <person name="Vandepoele K."/>
            <person name="Reski R."/>
            <person name="Cuming A.C."/>
            <person name="Tuskan G.A."/>
            <person name="Maumus F."/>
            <person name="Salse J."/>
            <person name="Schmutz J."/>
            <person name="Rensing S.A."/>
        </authorList>
    </citation>
    <scope>NUCLEOTIDE SEQUENCE [LARGE SCALE GENOMIC DNA]</scope>
    <source>
        <strain evidence="6 7">cv. Gransden 2004</strain>
    </source>
</reference>
<evidence type="ECO:0000256" key="1">
    <source>
        <dbReference type="SAM" id="MobiDB-lite"/>
    </source>
</evidence>
<feature type="compositionally biased region" description="Polar residues" evidence="1">
    <location>
        <begin position="816"/>
        <end position="834"/>
    </location>
</feature>
<name>A0A2K1KQ15_PHYPA</name>
<dbReference type="EnsemblPlants" id="Pp3c4_25960V3.3">
    <property type="protein sequence ID" value="Pp3c4_25960V3.3"/>
    <property type="gene ID" value="Pp3c4_25960"/>
</dbReference>
<feature type="domain" description="DUF7579" evidence="4">
    <location>
        <begin position="542"/>
        <end position="630"/>
    </location>
</feature>
<keyword evidence="7" id="KW-1185">Reference proteome</keyword>
<dbReference type="Gramene" id="Pp3c4_25960V3.3">
    <property type="protein sequence ID" value="Pp3c4_25960V3.3"/>
    <property type="gene ID" value="Pp3c4_25960"/>
</dbReference>
<feature type="region of interest" description="Disordered" evidence="1">
    <location>
        <begin position="897"/>
        <end position="1119"/>
    </location>
</feature>
<reference evidence="5 7" key="1">
    <citation type="journal article" date="2008" name="Science">
        <title>The Physcomitrella genome reveals evolutionary insights into the conquest of land by plants.</title>
        <authorList>
            <person name="Rensing S."/>
            <person name="Lang D."/>
            <person name="Zimmer A."/>
            <person name="Terry A."/>
            <person name="Salamov A."/>
            <person name="Shapiro H."/>
            <person name="Nishiyama T."/>
            <person name="Perroud P.-F."/>
            <person name="Lindquist E."/>
            <person name="Kamisugi Y."/>
            <person name="Tanahashi T."/>
            <person name="Sakakibara K."/>
            <person name="Fujita T."/>
            <person name="Oishi K."/>
            <person name="Shin-I T."/>
            <person name="Kuroki Y."/>
            <person name="Toyoda A."/>
            <person name="Suzuki Y."/>
            <person name="Hashimoto A."/>
            <person name="Yamaguchi K."/>
            <person name="Sugano A."/>
            <person name="Kohara Y."/>
            <person name="Fujiyama A."/>
            <person name="Anterola A."/>
            <person name="Aoki S."/>
            <person name="Ashton N."/>
            <person name="Barbazuk W.B."/>
            <person name="Barker E."/>
            <person name="Bennetzen J."/>
            <person name="Bezanilla M."/>
            <person name="Blankenship R."/>
            <person name="Cho S.H."/>
            <person name="Dutcher S."/>
            <person name="Estelle M."/>
            <person name="Fawcett J.A."/>
            <person name="Gundlach H."/>
            <person name="Hanada K."/>
            <person name="Heyl A."/>
            <person name="Hicks K.A."/>
            <person name="Hugh J."/>
            <person name="Lohr M."/>
            <person name="Mayer K."/>
            <person name="Melkozernov A."/>
            <person name="Murata T."/>
            <person name="Nelson D."/>
            <person name="Pils B."/>
            <person name="Prigge M."/>
            <person name="Reiss B."/>
            <person name="Renner T."/>
            <person name="Rombauts S."/>
            <person name="Rushton P."/>
            <person name="Sanderfoot A."/>
            <person name="Schween G."/>
            <person name="Shiu S.-H."/>
            <person name="Stueber K."/>
            <person name="Theodoulou F.L."/>
            <person name="Tu H."/>
            <person name="Van de Peer Y."/>
            <person name="Verrier P.J."/>
            <person name="Waters E."/>
            <person name="Wood A."/>
            <person name="Yang L."/>
            <person name="Cove D."/>
            <person name="Cuming A."/>
            <person name="Hasebe M."/>
            <person name="Lucas S."/>
            <person name="Mishler D.B."/>
            <person name="Reski R."/>
            <person name="Grigoriev I."/>
            <person name="Quatrano R.S."/>
            <person name="Boore J.L."/>
        </authorList>
    </citation>
    <scope>NUCLEOTIDE SEQUENCE [LARGE SCALE GENOMIC DNA]</scope>
    <source>
        <strain evidence="6 7">cv. Gransden 2004</strain>
    </source>
</reference>
<feature type="transmembrane region" description="Helical" evidence="2">
    <location>
        <begin position="29"/>
        <end position="54"/>
    </location>
</feature>
<gene>
    <name evidence="6" type="primary">LOC112280846</name>
    <name evidence="5" type="ORF">PHYPA_006765</name>
</gene>
<dbReference type="PaxDb" id="3218-PP1S110_41V6.1"/>